<dbReference type="EMBL" id="JAHOPB010000001">
    <property type="protein sequence ID" value="MBU8874609.1"/>
    <property type="molecule type" value="Genomic_DNA"/>
</dbReference>
<sequence length="211" mass="24073">MTDTSPPPPFVRPPGPQRGRIPRDQSPTARGYLVNAADIERVYPHATQVIQRGHWLTYEQAGVNVTLQKLGEYRLNNFNGITTIRFLEPEPAALFAEHALANGLHRLRANSHKGATREEVAIEWERREAEHEEILAWGRTTGMLREVVQHYRFERSTGAWSYTAHLSAGRLIEKTHPTVGDPVNHAGVMIVWAEKEHRAWFWNGCRGNHHL</sequence>
<comment type="caution">
    <text evidence="2">The sequence shown here is derived from an EMBL/GenBank/DDBJ whole genome shotgun (WGS) entry which is preliminary data.</text>
</comment>
<evidence type="ECO:0000313" key="3">
    <source>
        <dbReference type="Proteomes" id="UP000727907"/>
    </source>
</evidence>
<feature type="compositionally biased region" description="Pro residues" evidence="1">
    <location>
        <begin position="1"/>
        <end position="16"/>
    </location>
</feature>
<keyword evidence="3" id="KW-1185">Reference proteome</keyword>
<proteinExistence type="predicted"/>
<organism evidence="2 3">
    <name type="scientific">Reyranella humidisoli</name>
    <dbReference type="NCBI Taxonomy" id="2849149"/>
    <lineage>
        <taxon>Bacteria</taxon>
        <taxon>Pseudomonadati</taxon>
        <taxon>Pseudomonadota</taxon>
        <taxon>Alphaproteobacteria</taxon>
        <taxon>Hyphomicrobiales</taxon>
        <taxon>Reyranellaceae</taxon>
        <taxon>Reyranella</taxon>
    </lineage>
</organism>
<name>A0ABS6IL25_9HYPH</name>
<feature type="region of interest" description="Disordered" evidence="1">
    <location>
        <begin position="1"/>
        <end position="29"/>
    </location>
</feature>
<protein>
    <submittedName>
        <fullName evidence="2">Uncharacterized protein</fullName>
    </submittedName>
</protein>
<dbReference type="RefSeq" id="WP_216960449.1">
    <property type="nucleotide sequence ID" value="NZ_JAHOPB010000001.1"/>
</dbReference>
<evidence type="ECO:0000313" key="2">
    <source>
        <dbReference type="EMBL" id="MBU8874609.1"/>
    </source>
</evidence>
<dbReference type="Proteomes" id="UP000727907">
    <property type="component" value="Unassembled WGS sequence"/>
</dbReference>
<evidence type="ECO:0000256" key="1">
    <source>
        <dbReference type="SAM" id="MobiDB-lite"/>
    </source>
</evidence>
<reference evidence="2 3" key="1">
    <citation type="submission" date="2021-06" db="EMBL/GenBank/DDBJ databases">
        <authorList>
            <person name="Lee D.H."/>
        </authorList>
    </citation>
    <scope>NUCLEOTIDE SEQUENCE [LARGE SCALE GENOMIC DNA]</scope>
    <source>
        <strain evidence="2 3">MMS21-HV4-11</strain>
    </source>
</reference>
<accession>A0ABS6IL25</accession>
<gene>
    <name evidence="2" type="ORF">KQ910_12615</name>
</gene>